<evidence type="ECO:0000256" key="1">
    <source>
        <dbReference type="SAM" id="Phobius"/>
    </source>
</evidence>
<keyword evidence="1" id="KW-0472">Membrane</keyword>
<evidence type="ECO:0000313" key="2">
    <source>
        <dbReference type="EMBL" id="KKQ94679.1"/>
    </source>
</evidence>
<dbReference type="STRING" id="1618345.UT18_C0009G0090"/>
<organism evidence="2 3">
    <name type="scientific">candidate division CPR2 bacterium GW2011_GWC2_39_10</name>
    <dbReference type="NCBI Taxonomy" id="1618345"/>
    <lineage>
        <taxon>Bacteria</taxon>
        <taxon>Bacteria division CPR2</taxon>
    </lineage>
</organism>
<name>A0A0G0P984_UNCC2</name>
<dbReference type="AlphaFoldDB" id="A0A0G0P984"/>
<reference evidence="2 3" key="1">
    <citation type="journal article" date="2015" name="Nature">
        <title>rRNA introns, odd ribosomes, and small enigmatic genomes across a large radiation of phyla.</title>
        <authorList>
            <person name="Brown C.T."/>
            <person name="Hug L.A."/>
            <person name="Thomas B.C."/>
            <person name="Sharon I."/>
            <person name="Castelle C.J."/>
            <person name="Singh A."/>
            <person name="Wilkins M.J."/>
            <person name="Williams K.H."/>
            <person name="Banfield J.F."/>
        </authorList>
    </citation>
    <scope>NUCLEOTIDE SEQUENCE [LARGE SCALE GENOMIC DNA]</scope>
</reference>
<dbReference type="Proteomes" id="UP000034207">
    <property type="component" value="Unassembled WGS sequence"/>
</dbReference>
<accession>A0A0G0P984</accession>
<evidence type="ECO:0000313" key="3">
    <source>
        <dbReference type="Proteomes" id="UP000034207"/>
    </source>
</evidence>
<keyword evidence="1" id="KW-1133">Transmembrane helix</keyword>
<protein>
    <submittedName>
        <fullName evidence="2">Uncharacterized protein</fullName>
    </submittedName>
</protein>
<proteinExistence type="predicted"/>
<sequence length="42" mass="4558">MGYQGTQVLPETGSMFYIIGALVVVAIVIVVYGILKNKKQSK</sequence>
<dbReference type="EMBL" id="LBVV01000009">
    <property type="protein sequence ID" value="KKQ94679.1"/>
    <property type="molecule type" value="Genomic_DNA"/>
</dbReference>
<comment type="caution">
    <text evidence="2">The sequence shown here is derived from an EMBL/GenBank/DDBJ whole genome shotgun (WGS) entry which is preliminary data.</text>
</comment>
<dbReference type="NCBIfam" id="TIGR01167">
    <property type="entry name" value="LPXTG_anchor"/>
    <property type="match status" value="1"/>
</dbReference>
<keyword evidence="1" id="KW-0812">Transmembrane</keyword>
<feature type="transmembrane region" description="Helical" evidence="1">
    <location>
        <begin position="15"/>
        <end position="35"/>
    </location>
</feature>
<gene>
    <name evidence="2" type="ORF">UT18_C0009G0090</name>
</gene>